<evidence type="ECO:0000256" key="1">
    <source>
        <dbReference type="SAM" id="MobiDB-lite"/>
    </source>
</evidence>
<dbReference type="EMBL" id="SNRW01038394">
    <property type="protein sequence ID" value="KAA6353296.1"/>
    <property type="molecule type" value="Genomic_DNA"/>
</dbReference>
<feature type="non-terminal residue" evidence="2">
    <location>
        <position position="195"/>
    </location>
</feature>
<protein>
    <submittedName>
        <fullName evidence="2">Uncharacterized protein</fullName>
    </submittedName>
</protein>
<feature type="compositionally biased region" description="Low complexity" evidence="1">
    <location>
        <begin position="177"/>
        <end position="188"/>
    </location>
</feature>
<dbReference type="Proteomes" id="UP000324800">
    <property type="component" value="Unassembled WGS sequence"/>
</dbReference>
<name>A0A5J4T494_9EUKA</name>
<feature type="compositionally biased region" description="Polar residues" evidence="1">
    <location>
        <begin position="160"/>
        <end position="170"/>
    </location>
</feature>
<dbReference type="AlphaFoldDB" id="A0A5J4T494"/>
<evidence type="ECO:0000313" key="3">
    <source>
        <dbReference type="Proteomes" id="UP000324800"/>
    </source>
</evidence>
<sequence length="195" mass="22419">MYPTISSLCGEYEIAHLERLMEFWKDLQFNMIGYINNIETVSSPQSLFSREISFEVMWPRFKQEDDIRVLIFVLKENVHQNADIEKISQEFINISQADASYKKLVNIFVHPFANMSQDGHCDLPKDRYLFILDAVQNVDADKFDPPEYNQFDSRRRPNQPIGQKSGQTQFGAGMYNAAPGGPQAAAPKPKVDFMT</sequence>
<accession>A0A5J4T494</accession>
<feature type="region of interest" description="Disordered" evidence="1">
    <location>
        <begin position="143"/>
        <end position="195"/>
    </location>
</feature>
<evidence type="ECO:0000313" key="2">
    <source>
        <dbReference type="EMBL" id="KAA6353296.1"/>
    </source>
</evidence>
<organism evidence="2 3">
    <name type="scientific">Streblomastix strix</name>
    <dbReference type="NCBI Taxonomy" id="222440"/>
    <lineage>
        <taxon>Eukaryota</taxon>
        <taxon>Metamonada</taxon>
        <taxon>Preaxostyla</taxon>
        <taxon>Oxymonadida</taxon>
        <taxon>Streblomastigidae</taxon>
        <taxon>Streblomastix</taxon>
    </lineage>
</organism>
<reference evidence="2 3" key="1">
    <citation type="submission" date="2019-03" db="EMBL/GenBank/DDBJ databases">
        <title>Single cell metagenomics reveals metabolic interactions within the superorganism composed of flagellate Streblomastix strix and complex community of Bacteroidetes bacteria on its surface.</title>
        <authorList>
            <person name="Treitli S.C."/>
            <person name="Kolisko M."/>
            <person name="Husnik F."/>
            <person name="Keeling P."/>
            <person name="Hampl V."/>
        </authorList>
    </citation>
    <scope>NUCLEOTIDE SEQUENCE [LARGE SCALE GENOMIC DNA]</scope>
    <source>
        <strain evidence="2">ST1C</strain>
    </source>
</reference>
<comment type="caution">
    <text evidence="2">The sequence shown here is derived from an EMBL/GenBank/DDBJ whole genome shotgun (WGS) entry which is preliminary data.</text>
</comment>
<proteinExistence type="predicted"/>
<gene>
    <name evidence="2" type="ORF">EZS28_051177</name>
</gene>